<protein>
    <submittedName>
        <fullName evidence="1">Uncharacterized protein</fullName>
    </submittedName>
</protein>
<sequence length="83" mass="9983">MNLKDLHPLDKKKEMLKRLREKRENSTREKIKLTDFERIAFKANPRIIERVDFEMDPRSKRRIAKNICGIGRRNDDPGKASYR</sequence>
<organism evidence="1 2">
    <name type="scientific">Shouchella clausii</name>
    <name type="common">Alkalihalobacillus clausii</name>
    <dbReference type="NCBI Taxonomy" id="79880"/>
    <lineage>
        <taxon>Bacteria</taxon>
        <taxon>Bacillati</taxon>
        <taxon>Bacillota</taxon>
        <taxon>Bacilli</taxon>
        <taxon>Bacillales</taxon>
        <taxon>Bacillaceae</taxon>
        <taxon>Shouchella</taxon>
    </lineage>
</organism>
<proteinExistence type="predicted"/>
<dbReference type="AlphaFoldDB" id="A0A268S4C7"/>
<dbReference type="RefSeq" id="WP_095327860.1">
    <property type="nucleotide sequence ID" value="NZ_NPBS01000016.1"/>
</dbReference>
<dbReference type="EMBL" id="NPBS01000016">
    <property type="protein sequence ID" value="PAF27364.1"/>
    <property type="molecule type" value="Genomic_DNA"/>
</dbReference>
<name>A0A268S4C7_SHOCL</name>
<dbReference type="Proteomes" id="UP000216133">
    <property type="component" value="Unassembled WGS sequence"/>
</dbReference>
<accession>A0A268S4C7</accession>
<comment type="caution">
    <text evidence="1">The sequence shown here is derived from an EMBL/GenBank/DDBJ whole genome shotgun (WGS) entry which is preliminary data.</text>
</comment>
<gene>
    <name evidence="1" type="ORF">CHH61_03850</name>
</gene>
<evidence type="ECO:0000313" key="1">
    <source>
        <dbReference type="EMBL" id="PAF27364.1"/>
    </source>
</evidence>
<reference evidence="1 2" key="1">
    <citation type="submission" date="2017-07" db="EMBL/GenBank/DDBJ databases">
        <title>Isolation and whole genome analysis of endospore-forming bacteria from heroin.</title>
        <authorList>
            <person name="Kalinowski J."/>
            <person name="Ahrens B."/>
            <person name="Al-Dilaimi A."/>
            <person name="Winkler A."/>
            <person name="Wibberg D."/>
            <person name="Schleenbecker U."/>
            <person name="Ruckert C."/>
            <person name="Wolfel R."/>
            <person name="Grass G."/>
        </authorList>
    </citation>
    <scope>NUCLEOTIDE SEQUENCE [LARGE SCALE GENOMIC DNA]</scope>
    <source>
        <strain evidence="1 2">7523-2</strain>
    </source>
</reference>
<evidence type="ECO:0000313" key="2">
    <source>
        <dbReference type="Proteomes" id="UP000216133"/>
    </source>
</evidence>